<evidence type="ECO:0000256" key="1">
    <source>
        <dbReference type="SAM" id="Phobius"/>
    </source>
</evidence>
<evidence type="ECO:0000313" key="2">
    <source>
        <dbReference type="EMBL" id="GGL19058.1"/>
    </source>
</evidence>
<gene>
    <name evidence="2" type="ORF">GCM10007964_71330</name>
</gene>
<reference evidence="2" key="2">
    <citation type="submission" date="2020-09" db="EMBL/GenBank/DDBJ databases">
        <authorList>
            <person name="Sun Q."/>
            <person name="Ohkuma M."/>
        </authorList>
    </citation>
    <scope>NUCLEOTIDE SEQUENCE</scope>
    <source>
        <strain evidence="2">JCM 13064</strain>
    </source>
</reference>
<sequence>MLWAAIGAGALCCYLLKLGGLSVPERVLRDPRIQKVAALLPVALLAGLMAIQAFSSGQQVVLDDRAVGLSVALLLVILRAPFLAVVVGAALATALLRALIP</sequence>
<keyword evidence="3" id="KW-1185">Reference proteome</keyword>
<dbReference type="Proteomes" id="UP000645217">
    <property type="component" value="Unassembled WGS sequence"/>
</dbReference>
<reference evidence="2" key="1">
    <citation type="journal article" date="2014" name="Int. J. Syst. Evol. Microbiol.">
        <title>Complete genome sequence of Corynebacterium casei LMG S-19264T (=DSM 44701T), isolated from a smear-ripened cheese.</title>
        <authorList>
            <consortium name="US DOE Joint Genome Institute (JGI-PGF)"/>
            <person name="Walter F."/>
            <person name="Albersmeier A."/>
            <person name="Kalinowski J."/>
            <person name="Ruckert C."/>
        </authorList>
    </citation>
    <scope>NUCLEOTIDE SEQUENCE</scope>
    <source>
        <strain evidence="2">JCM 13064</strain>
    </source>
</reference>
<keyword evidence="1" id="KW-1133">Transmembrane helix</keyword>
<feature type="transmembrane region" description="Helical" evidence="1">
    <location>
        <begin position="67"/>
        <end position="96"/>
    </location>
</feature>
<proteinExistence type="predicted"/>
<feature type="transmembrane region" description="Helical" evidence="1">
    <location>
        <begin position="36"/>
        <end position="55"/>
    </location>
</feature>
<accession>A0A917RRS3</accession>
<feature type="transmembrane region" description="Helical" evidence="1">
    <location>
        <begin position="6"/>
        <end position="24"/>
    </location>
</feature>
<organism evidence="2 3">
    <name type="scientific">Sphaerisporangium melleum</name>
    <dbReference type="NCBI Taxonomy" id="321316"/>
    <lineage>
        <taxon>Bacteria</taxon>
        <taxon>Bacillati</taxon>
        <taxon>Actinomycetota</taxon>
        <taxon>Actinomycetes</taxon>
        <taxon>Streptosporangiales</taxon>
        <taxon>Streptosporangiaceae</taxon>
        <taxon>Sphaerisporangium</taxon>
    </lineage>
</organism>
<dbReference type="Pfam" id="PF05437">
    <property type="entry name" value="AzlD"/>
    <property type="match status" value="1"/>
</dbReference>
<dbReference type="AlphaFoldDB" id="A0A917RRS3"/>
<dbReference type="EMBL" id="BMNT01000064">
    <property type="protein sequence ID" value="GGL19058.1"/>
    <property type="molecule type" value="Genomic_DNA"/>
</dbReference>
<comment type="caution">
    <text evidence="2">The sequence shown here is derived from an EMBL/GenBank/DDBJ whole genome shotgun (WGS) entry which is preliminary data.</text>
</comment>
<name>A0A917RRS3_9ACTN</name>
<protein>
    <submittedName>
        <fullName evidence="2">Branched-chain amino acid transporter AzlD</fullName>
    </submittedName>
</protein>
<dbReference type="InterPro" id="IPR008407">
    <property type="entry name" value="Brnchd-chn_aa_trnsp_AzlD"/>
</dbReference>
<dbReference type="RefSeq" id="WP_189167505.1">
    <property type="nucleotide sequence ID" value="NZ_BMNT01000064.1"/>
</dbReference>
<evidence type="ECO:0000313" key="3">
    <source>
        <dbReference type="Proteomes" id="UP000645217"/>
    </source>
</evidence>
<keyword evidence="1" id="KW-0812">Transmembrane</keyword>
<keyword evidence="1" id="KW-0472">Membrane</keyword>